<dbReference type="EMBL" id="ML976991">
    <property type="protein sequence ID" value="KAF1956625.1"/>
    <property type="molecule type" value="Genomic_DNA"/>
</dbReference>
<gene>
    <name evidence="9" type="ORF">CC80DRAFT_548123</name>
</gene>
<feature type="transmembrane region" description="Helical" evidence="7">
    <location>
        <begin position="20"/>
        <end position="38"/>
    </location>
</feature>
<feature type="transmembrane region" description="Helical" evidence="7">
    <location>
        <begin position="186"/>
        <end position="205"/>
    </location>
</feature>
<evidence type="ECO:0000256" key="2">
    <source>
        <dbReference type="ARBA" id="ARBA00022692"/>
    </source>
</evidence>
<dbReference type="InterPro" id="IPR049326">
    <property type="entry name" value="Rhodopsin_dom_fungi"/>
</dbReference>
<evidence type="ECO:0000256" key="3">
    <source>
        <dbReference type="ARBA" id="ARBA00022989"/>
    </source>
</evidence>
<name>A0A6A5TVH6_9PLEO</name>
<feature type="transmembrane region" description="Helical" evidence="7">
    <location>
        <begin position="107"/>
        <end position="128"/>
    </location>
</feature>
<evidence type="ECO:0000259" key="8">
    <source>
        <dbReference type="Pfam" id="PF20684"/>
    </source>
</evidence>
<evidence type="ECO:0000256" key="7">
    <source>
        <dbReference type="SAM" id="Phobius"/>
    </source>
</evidence>
<evidence type="ECO:0000256" key="6">
    <source>
        <dbReference type="SAM" id="MobiDB-lite"/>
    </source>
</evidence>
<dbReference type="Pfam" id="PF20684">
    <property type="entry name" value="Fung_rhodopsin"/>
    <property type="match status" value="1"/>
</dbReference>
<feature type="transmembrane region" description="Helical" evidence="7">
    <location>
        <begin position="251"/>
        <end position="273"/>
    </location>
</feature>
<dbReference type="GO" id="GO:0016020">
    <property type="term" value="C:membrane"/>
    <property type="evidence" value="ECO:0007669"/>
    <property type="project" value="UniProtKB-SubCell"/>
</dbReference>
<evidence type="ECO:0000256" key="1">
    <source>
        <dbReference type="ARBA" id="ARBA00004141"/>
    </source>
</evidence>
<evidence type="ECO:0000313" key="10">
    <source>
        <dbReference type="Proteomes" id="UP000800035"/>
    </source>
</evidence>
<reference evidence="9" key="1">
    <citation type="journal article" date="2020" name="Stud. Mycol.">
        <title>101 Dothideomycetes genomes: a test case for predicting lifestyles and emergence of pathogens.</title>
        <authorList>
            <person name="Haridas S."/>
            <person name="Albert R."/>
            <person name="Binder M."/>
            <person name="Bloem J."/>
            <person name="Labutti K."/>
            <person name="Salamov A."/>
            <person name="Andreopoulos B."/>
            <person name="Baker S."/>
            <person name="Barry K."/>
            <person name="Bills G."/>
            <person name="Bluhm B."/>
            <person name="Cannon C."/>
            <person name="Castanera R."/>
            <person name="Culley D."/>
            <person name="Daum C."/>
            <person name="Ezra D."/>
            <person name="Gonzalez J."/>
            <person name="Henrissat B."/>
            <person name="Kuo A."/>
            <person name="Liang C."/>
            <person name="Lipzen A."/>
            <person name="Lutzoni F."/>
            <person name="Magnuson J."/>
            <person name="Mondo S."/>
            <person name="Nolan M."/>
            <person name="Ohm R."/>
            <person name="Pangilinan J."/>
            <person name="Park H.-J."/>
            <person name="Ramirez L."/>
            <person name="Alfaro M."/>
            <person name="Sun H."/>
            <person name="Tritt A."/>
            <person name="Yoshinaga Y."/>
            <person name="Zwiers L.-H."/>
            <person name="Turgeon B."/>
            <person name="Goodwin S."/>
            <person name="Spatafora J."/>
            <person name="Crous P."/>
            <person name="Grigoriev I."/>
        </authorList>
    </citation>
    <scope>NUCLEOTIDE SEQUENCE</scope>
    <source>
        <strain evidence="9">CBS 675.92</strain>
    </source>
</reference>
<comment type="similarity">
    <text evidence="5">Belongs to the SAT4 family.</text>
</comment>
<keyword evidence="3 7" id="KW-1133">Transmembrane helix</keyword>
<comment type="subcellular location">
    <subcellularLocation>
        <location evidence="1">Membrane</location>
        <topology evidence="1">Multi-pass membrane protein</topology>
    </subcellularLocation>
</comment>
<proteinExistence type="inferred from homology"/>
<dbReference type="PANTHER" id="PTHR33048:SF47">
    <property type="entry name" value="INTEGRAL MEMBRANE PROTEIN-RELATED"/>
    <property type="match status" value="1"/>
</dbReference>
<keyword evidence="10" id="KW-1185">Reference proteome</keyword>
<evidence type="ECO:0000256" key="4">
    <source>
        <dbReference type="ARBA" id="ARBA00023136"/>
    </source>
</evidence>
<organism evidence="9 10">
    <name type="scientific">Byssothecium circinans</name>
    <dbReference type="NCBI Taxonomy" id="147558"/>
    <lineage>
        <taxon>Eukaryota</taxon>
        <taxon>Fungi</taxon>
        <taxon>Dikarya</taxon>
        <taxon>Ascomycota</taxon>
        <taxon>Pezizomycotina</taxon>
        <taxon>Dothideomycetes</taxon>
        <taxon>Pleosporomycetidae</taxon>
        <taxon>Pleosporales</taxon>
        <taxon>Massarineae</taxon>
        <taxon>Massarinaceae</taxon>
        <taxon>Byssothecium</taxon>
    </lineage>
</organism>
<sequence>MIPPTVEVTPEYLDEDIGPMIMATSIVMIILGTPFVGLRSWSRYLTRTPFGLDDILMPLAWLTTVSLCIIGIVMVKVAETGRHEAYVARTNPEGVSQHQIGVLINEFVQPGAVTFPKACVVILFLRVFTNKWERRAAQVLMALIIGSWIGYTVAAFFQCIPFAYNWDKFIPGGRCFDIGAFAGTSSVPNIVTDVAMMILPWRTVLHLKISTARRIGLFLIFLTGSLGIFASIVRTVVFYTSCAGSDVTSLYLQAACALSFKPLFRLVAHYLHIHNFISASRRTFTTTTTQSGKAKAQARNAIRLDTFESESTGRFTKLKDGEDDYGDGVGVDVREGRDEEEAVAMATRGLDEDEDVKKALRGRWR</sequence>
<keyword evidence="2 7" id="KW-0812">Transmembrane</keyword>
<dbReference type="InterPro" id="IPR052337">
    <property type="entry name" value="SAT4-like"/>
</dbReference>
<accession>A0A6A5TVH6</accession>
<feature type="transmembrane region" description="Helical" evidence="7">
    <location>
        <begin position="217"/>
        <end position="239"/>
    </location>
</feature>
<keyword evidence="4 7" id="KW-0472">Membrane</keyword>
<feature type="transmembrane region" description="Helical" evidence="7">
    <location>
        <begin position="140"/>
        <end position="166"/>
    </location>
</feature>
<dbReference type="Proteomes" id="UP000800035">
    <property type="component" value="Unassembled WGS sequence"/>
</dbReference>
<feature type="transmembrane region" description="Helical" evidence="7">
    <location>
        <begin position="59"/>
        <end position="78"/>
    </location>
</feature>
<evidence type="ECO:0000313" key="9">
    <source>
        <dbReference type="EMBL" id="KAF1956625.1"/>
    </source>
</evidence>
<feature type="domain" description="Rhodopsin" evidence="8">
    <location>
        <begin position="38"/>
        <end position="253"/>
    </location>
</feature>
<dbReference type="OrthoDB" id="3529975at2759"/>
<feature type="region of interest" description="Disordered" evidence="6">
    <location>
        <begin position="321"/>
        <end position="348"/>
    </location>
</feature>
<dbReference type="AlphaFoldDB" id="A0A6A5TVH6"/>
<dbReference type="PANTHER" id="PTHR33048">
    <property type="entry name" value="PTH11-LIKE INTEGRAL MEMBRANE PROTEIN (AFU_ORTHOLOGUE AFUA_5G11245)"/>
    <property type="match status" value="1"/>
</dbReference>
<evidence type="ECO:0000256" key="5">
    <source>
        <dbReference type="ARBA" id="ARBA00038359"/>
    </source>
</evidence>
<protein>
    <recommendedName>
        <fullName evidence="8">Rhodopsin domain-containing protein</fullName>
    </recommendedName>
</protein>